<dbReference type="Gene3D" id="3.30.160.60">
    <property type="entry name" value="Classic Zinc Finger"/>
    <property type="match status" value="3"/>
</dbReference>
<reference evidence="7" key="1">
    <citation type="journal article" date="2020" name="Stud. Mycol.">
        <title>101 Dothideomycetes genomes: a test case for predicting lifestyles and emergence of pathogens.</title>
        <authorList>
            <person name="Haridas S."/>
            <person name="Albert R."/>
            <person name="Binder M."/>
            <person name="Bloem J."/>
            <person name="Labutti K."/>
            <person name="Salamov A."/>
            <person name="Andreopoulos B."/>
            <person name="Baker S."/>
            <person name="Barry K."/>
            <person name="Bills G."/>
            <person name="Bluhm B."/>
            <person name="Cannon C."/>
            <person name="Castanera R."/>
            <person name="Culley D."/>
            <person name="Daum C."/>
            <person name="Ezra D."/>
            <person name="Gonzalez J."/>
            <person name="Henrissat B."/>
            <person name="Kuo A."/>
            <person name="Liang C."/>
            <person name="Lipzen A."/>
            <person name="Lutzoni F."/>
            <person name="Magnuson J."/>
            <person name="Mondo S."/>
            <person name="Nolan M."/>
            <person name="Ohm R."/>
            <person name="Pangilinan J."/>
            <person name="Park H.-J."/>
            <person name="Ramirez L."/>
            <person name="Alfaro M."/>
            <person name="Sun H."/>
            <person name="Tritt A."/>
            <person name="Yoshinaga Y."/>
            <person name="Zwiers L.-H."/>
            <person name="Turgeon B."/>
            <person name="Goodwin S."/>
            <person name="Spatafora J."/>
            <person name="Crous P."/>
            <person name="Grigoriev I."/>
        </authorList>
    </citation>
    <scope>NUCLEOTIDE SEQUENCE</scope>
    <source>
        <strain evidence="7">CBS 101060</strain>
    </source>
</reference>
<dbReference type="SMART" id="SM00355">
    <property type="entry name" value="ZnF_C2H2"/>
    <property type="match status" value="4"/>
</dbReference>
<dbReference type="EMBL" id="MU006090">
    <property type="protein sequence ID" value="KAF2842479.1"/>
    <property type="molecule type" value="Genomic_DNA"/>
</dbReference>
<evidence type="ECO:0000313" key="8">
    <source>
        <dbReference type="Proteomes" id="UP000799429"/>
    </source>
</evidence>
<protein>
    <recommendedName>
        <fullName evidence="6">C2H2-type domain-containing protein</fullName>
    </recommendedName>
</protein>
<dbReference type="AlphaFoldDB" id="A0A9P4SHP6"/>
<accession>A0A9P4SHP6</accession>
<dbReference type="PROSITE" id="PS00028">
    <property type="entry name" value="ZINC_FINGER_C2H2_1"/>
    <property type="match status" value="3"/>
</dbReference>
<evidence type="ECO:0000256" key="5">
    <source>
        <dbReference type="PROSITE-ProRule" id="PRU00042"/>
    </source>
</evidence>
<evidence type="ECO:0000256" key="3">
    <source>
        <dbReference type="ARBA" id="ARBA00022771"/>
    </source>
</evidence>
<feature type="domain" description="C2H2-type" evidence="6">
    <location>
        <begin position="1"/>
        <end position="29"/>
    </location>
</feature>
<feature type="domain" description="C2H2-type" evidence="6">
    <location>
        <begin position="30"/>
        <end position="57"/>
    </location>
</feature>
<evidence type="ECO:0000313" key="7">
    <source>
        <dbReference type="EMBL" id="KAF2842479.1"/>
    </source>
</evidence>
<sequence>ECSWEGCTKRFANAQGLQNHMRTHTGEKPFKCRYCEHRCATHTSWTTHERTHTGQKIHKCKEPGCNFVCNDSSNLTKHMKTHKERLYSCPHPGCTTKPTNRFDNMKRHFKESGHCPELLVTGSEAQRQYREVALAKGSK</sequence>
<dbReference type="InterPro" id="IPR013087">
    <property type="entry name" value="Znf_C2H2_type"/>
</dbReference>
<dbReference type="InterPro" id="IPR036236">
    <property type="entry name" value="Znf_C2H2_sf"/>
</dbReference>
<dbReference type="Pfam" id="PF00096">
    <property type="entry name" value="zf-C2H2"/>
    <property type="match status" value="2"/>
</dbReference>
<dbReference type="GO" id="GO:0000978">
    <property type="term" value="F:RNA polymerase II cis-regulatory region sequence-specific DNA binding"/>
    <property type="evidence" value="ECO:0007669"/>
    <property type="project" value="TreeGrafter"/>
</dbReference>
<keyword evidence="1" id="KW-0479">Metal-binding</keyword>
<keyword evidence="3 5" id="KW-0863">Zinc-finger</keyword>
<keyword evidence="2" id="KW-0677">Repeat</keyword>
<comment type="caution">
    <text evidence="7">The sequence shown here is derived from an EMBL/GenBank/DDBJ whole genome shotgun (WGS) entry which is preliminary data.</text>
</comment>
<dbReference type="OrthoDB" id="3437960at2759"/>
<proteinExistence type="predicted"/>
<gene>
    <name evidence="7" type="ORF">M501DRAFT_928114</name>
</gene>
<evidence type="ECO:0000256" key="1">
    <source>
        <dbReference type="ARBA" id="ARBA00022723"/>
    </source>
</evidence>
<organism evidence="7 8">
    <name type="scientific">Patellaria atrata CBS 101060</name>
    <dbReference type="NCBI Taxonomy" id="1346257"/>
    <lineage>
        <taxon>Eukaryota</taxon>
        <taxon>Fungi</taxon>
        <taxon>Dikarya</taxon>
        <taxon>Ascomycota</taxon>
        <taxon>Pezizomycotina</taxon>
        <taxon>Dothideomycetes</taxon>
        <taxon>Dothideomycetes incertae sedis</taxon>
        <taxon>Patellariales</taxon>
        <taxon>Patellariaceae</taxon>
        <taxon>Patellaria</taxon>
    </lineage>
</organism>
<dbReference type="FunFam" id="3.30.160.60:FF:000446">
    <property type="entry name" value="Zinc finger protein"/>
    <property type="match status" value="1"/>
</dbReference>
<dbReference type="GO" id="GO:0000981">
    <property type="term" value="F:DNA-binding transcription factor activity, RNA polymerase II-specific"/>
    <property type="evidence" value="ECO:0007669"/>
    <property type="project" value="UniProtKB-ARBA"/>
</dbReference>
<evidence type="ECO:0000256" key="2">
    <source>
        <dbReference type="ARBA" id="ARBA00022737"/>
    </source>
</evidence>
<evidence type="ECO:0000256" key="4">
    <source>
        <dbReference type="ARBA" id="ARBA00022833"/>
    </source>
</evidence>
<keyword evidence="8" id="KW-1185">Reference proteome</keyword>
<name>A0A9P4SHP6_9PEZI</name>
<dbReference type="PROSITE" id="PS50157">
    <property type="entry name" value="ZINC_FINGER_C2H2_2"/>
    <property type="match status" value="2"/>
</dbReference>
<dbReference type="PANTHER" id="PTHR23235:SF120">
    <property type="entry name" value="KRUPPEL-LIKE FACTOR 15"/>
    <property type="match status" value="1"/>
</dbReference>
<dbReference type="GO" id="GO:0008270">
    <property type="term" value="F:zinc ion binding"/>
    <property type="evidence" value="ECO:0007669"/>
    <property type="project" value="UniProtKB-KW"/>
</dbReference>
<keyword evidence="4" id="KW-0862">Zinc</keyword>
<dbReference type="FunFam" id="3.30.160.60:FF:000072">
    <property type="entry name" value="zinc finger protein 143 isoform X1"/>
    <property type="match status" value="1"/>
</dbReference>
<evidence type="ECO:0000259" key="6">
    <source>
        <dbReference type="PROSITE" id="PS50157"/>
    </source>
</evidence>
<dbReference type="Proteomes" id="UP000799429">
    <property type="component" value="Unassembled WGS sequence"/>
</dbReference>
<dbReference type="PANTHER" id="PTHR23235">
    <property type="entry name" value="KRUEPPEL-LIKE TRANSCRIPTION FACTOR"/>
    <property type="match status" value="1"/>
</dbReference>
<dbReference type="SUPFAM" id="SSF57667">
    <property type="entry name" value="beta-beta-alpha zinc fingers"/>
    <property type="match status" value="2"/>
</dbReference>
<feature type="non-terminal residue" evidence="7">
    <location>
        <position position="1"/>
    </location>
</feature>